<name>A0ACC1H7V0_9FUNG</name>
<evidence type="ECO:0000313" key="1">
    <source>
        <dbReference type="EMBL" id="KAJ1672032.1"/>
    </source>
</evidence>
<gene>
    <name evidence="1" type="primary">ARP3_1</name>
    <name evidence="1" type="ORF">EV182_007324</name>
</gene>
<accession>A0ACC1H7V0</accession>
<reference evidence="1" key="1">
    <citation type="submission" date="2022-06" db="EMBL/GenBank/DDBJ databases">
        <title>Phylogenomic reconstructions and comparative analyses of Kickxellomycotina fungi.</title>
        <authorList>
            <person name="Reynolds N.K."/>
            <person name="Stajich J.E."/>
            <person name="Barry K."/>
            <person name="Grigoriev I.V."/>
            <person name="Crous P."/>
            <person name="Smith M.E."/>
        </authorList>
    </citation>
    <scope>NUCLEOTIDE SEQUENCE</scope>
    <source>
        <strain evidence="1">RSA 2271</strain>
    </source>
</reference>
<comment type="caution">
    <text evidence="1">The sequence shown here is derived from an EMBL/GenBank/DDBJ whole genome shotgun (WGS) entry which is preliminary data.</text>
</comment>
<organism evidence="1 2">
    <name type="scientific">Spiromyces aspiralis</name>
    <dbReference type="NCBI Taxonomy" id="68401"/>
    <lineage>
        <taxon>Eukaryota</taxon>
        <taxon>Fungi</taxon>
        <taxon>Fungi incertae sedis</taxon>
        <taxon>Zoopagomycota</taxon>
        <taxon>Kickxellomycotina</taxon>
        <taxon>Kickxellomycetes</taxon>
        <taxon>Kickxellales</taxon>
        <taxon>Kickxellaceae</taxon>
        <taxon>Spiromyces</taxon>
    </lineage>
</organism>
<proteinExistence type="predicted"/>
<dbReference type="EMBL" id="JAMZIH010008487">
    <property type="protein sequence ID" value="KAJ1672032.1"/>
    <property type="molecule type" value="Genomic_DNA"/>
</dbReference>
<protein>
    <submittedName>
        <fullName evidence="1">Arp2/3 complex subunit, actin nucleation center</fullName>
    </submittedName>
</protein>
<evidence type="ECO:0000313" key="2">
    <source>
        <dbReference type="Proteomes" id="UP001145114"/>
    </source>
</evidence>
<dbReference type="Proteomes" id="UP001145114">
    <property type="component" value="Unassembled WGS sequence"/>
</dbReference>
<feature type="non-terminal residue" evidence="1">
    <location>
        <position position="278"/>
    </location>
</feature>
<sequence>MGFAGNTDPQFVIPTAIGLRNSRSRSIASKRGIDDLDFCIGYEAIDNAKTYGVNYPIRHGQIDNWDHMERYWEQSIFKYLRCEPEDHYFLLTEPPLNAPENREQMAEIFFESFNIQGLYIAVQAVMALAASWTAKNAQQVLTGTVIDSGDGVTHVIPVYEGYVLGSSIKHIPIAGSNITRFVQQLLRDHGETSIPPEDSFEIARTIKEKYSYVCHDMAGEFLKYDADPVKYFKQHAAVNSVTQQPYTVDVGYERFLGPEVFFNPELVTSDFLTPLPDV</sequence>
<keyword evidence="2" id="KW-1185">Reference proteome</keyword>